<organism evidence="2">
    <name type="scientific">freshwater metagenome</name>
    <dbReference type="NCBI Taxonomy" id="449393"/>
    <lineage>
        <taxon>unclassified sequences</taxon>
        <taxon>metagenomes</taxon>
        <taxon>ecological metagenomes</taxon>
    </lineage>
</organism>
<gene>
    <name evidence="2" type="ORF">UFOPK2938_00739</name>
</gene>
<accession>A0A6J6WAC1</accession>
<dbReference type="EMBL" id="CAEZZX010000140">
    <property type="protein sequence ID" value="CAB4781280.1"/>
    <property type="molecule type" value="Genomic_DNA"/>
</dbReference>
<dbReference type="AlphaFoldDB" id="A0A6J6WAC1"/>
<feature type="compositionally biased region" description="Basic and acidic residues" evidence="1">
    <location>
        <begin position="25"/>
        <end position="40"/>
    </location>
</feature>
<evidence type="ECO:0000256" key="1">
    <source>
        <dbReference type="SAM" id="MobiDB-lite"/>
    </source>
</evidence>
<proteinExistence type="predicted"/>
<reference evidence="2" key="1">
    <citation type="submission" date="2020-05" db="EMBL/GenBank/DDBJ databases">
        <authorList>
            <person name="Chiriac C."/>
            <person name="Salcher M."/>
            <person name="Ghai R."/>
            <person name="Kavagutti S V."/>
        </authorList>
    </citation>
    <scope>NUCLEOTIDE SEQUENCE</scope>
</reference>
<name>A0A6J6WAC1_9ZZZZ</name>
<protein>
    <submittedName>
        <fullName evidence="2">Unannotated protein</fullName>
    </submittedName>
</protein>
<sequence length="80" mass="8639">MAHQSNPAWGRIEGHPPALQIKGALDPRGRRRQDGFHRPVIDGGNPAQGLSGFDSLKKAVGGTHRDVDVTANQMFQGVTR</sequence>
<feature type="region of interest" description="Disordered" evidence="1">
    <location>
        <begin position="1"/>
        <end position="49"/>
    </location>
</feature>
<evidence type="ECO:0000313" key="2">
    <source>
        <dbReference type="EMBL" id="CAB4781280.1"/>
    </source>
</evidence>